<reference evidence="1" key="1">
    <citation type="submission" date="2020-05" db="EMBL/GenBank/DDBJ databases">
        <authorList>
            <person name="Chiriac C."/>
            <person name="Salcher M."/>
            <person name="Ghai R."/>
            <person name="Kavagutti S V."/>
        </authorList>
    </citation>
    <scope>NUCLEOTIDE SEQUENCE</scope>
</reference>
<accession>A0A6J7XXX4</accession>
<dbReference type="EMBL" id="CAFBSG010000034">
    <property type="protein sequence ID" value="CAB5241225.1"/>
    <property type="molecule type" value="Genomic_DNA"/>
</dbReference>
<organism evidence="1">
    <name type="scientific">freshwater metagenome</name>
    <dbReference type="NCBI Taxonomy" id="449393"/>
    <lineage>
        <taxon>unclassified sequences</taxon>
        <taxon>metagenomes</taxon>
        <taxon>ecological metagenomes</taxon>
    </lineage>
</organism>
<dbReference type="AlphaFoldDB" id="A0A6J7XXX4"/>
<sequence length="111" mass="11615">MQLDFSLSFTDVGGYFALHFDGDFEGFGSGLADSFDSDFDSDFDSAFADGFADGVADGVATDFADETFSRATFGLAGELEAERATVVIAPVARSASTTKAIVRLGVFINAP</sequence>
<proteinExistence type="predicted"/>
<evidence type="ECO:0000313" key="1">
    <source>
        <dbReference type="EMBL" id="CAB5241225.1"/>
    </source>
</evidence>
<gene>
    <name evidence="1" type="ORF">UFOPK3554_01308</name>
</gene>
<protein>
    <submittedName>
        <fullName evidence="1">Unannotated protein</fullName>
    </submittedName>
</protein>
<name>A0A6J7XXX4_9ZZZZ</name>